<feature type="domain" description="J" evidence="3">
    <location>
        <begin position="79"/>
        <end position="136"/>
    </location>
</feature>
<dbReference type="EMBL" id="CAXAMN010022028">
    <property type="protein sequence ID" value="CAK9065606.1"/>
    <property type="molecule type" value="Genomic_DNA"/>
</dbReference>
<accession>A0ABP0NPB8</accession>
<dbReference type="Gene3D" id="1.10.287.110">
    <property type="entry name" value="DnaJ domain"/>
    <property type="match status" value="1"/>
</dbReference>
<dbReference type="InterPro" id="IPR001623">
    <property type="entry name" value="DnaJ_domain"/>
</dbReference>
<dbReference type="PROSITE" id="PS50076">
    <property type="entry name" value="DNAJ_2"/>
    <property type="match status" value="1"/>
</dbReference>
<sequence>MATKMSVRLVLLAMFMFLMDGVKASENTTTTMETTTTMDPNATNDTTTQDGGADAYFSEEEMMAWSGTEAVRWILGAGHAFEVLGLRPKKFGQGLLRRRFLRLSLLTHPDKNPHEEAAAAFRKLSESMRTLTTDGGQEELLESLFPSSPPPELSSSQVHRYAGKDDLDEEETRSGAEDAAQVEPEPKRRRSLSEILQAQKRQSLGRPGRVEAKRVTKAMSKCQKSCFHHEKPQKLLGLKGGVASRWSATPTSRVVKARINTVNFGVAA</sequence>
<keyword evidence="5" id="KW-1185">Reference proteome</keyword>
<feature type="signal peptide" evidence="2">
    <location>
        <begin position="1"/>
        <end position="24"/>
    </location>
</feature>
<keyword evidence="2" id="KW-0732">Signal</keyword>
<feature type="region of interest" description="Disordered" evidence="1">
    <location>
        <begin position="33"/>
        <end position="52"/>
    </location>
</feature>
<comment type="caution">
    <text evidence="4">The sequence shown here is derived from an EMBL/GenBank/DDBJ whole genome shotgun (WGS) entry which is preliminary data.</text>
</comment>
<evidence type="ECO:0000256" key="1">
    <source>
        <dbReference type="SAM" id="MobiDB-lite"/>
    </source>
</evidence>
<dbReference type="InterPro" id="IPR036869">
    <property type="entry name" value="J_dom_sf"/>
</dbReference>
<name>A0ABP0NPB8_9DINO</name>
<evidence type="ECO:0000256" key="2">
    <source>
        <dbReference type="SAM" id="SignalP"/>
    </source>
</evidence>
<feature type="chain" id="PRO_5047360270" description="J domain-containing protein" evidence="2">
    <location>
        <begin position="25"/>
        <end position="268"/>
    </location>
</feature>
<feature type="compositionally biased region" description="Low complexity" evidence="1">
    <location>
        <begin position="33"/>
        <end position="48"/>
    </location>
</feature>
<dbReference type="Proteomes" id="UP001642484">
    <property type="component" value="Unassembled WGS sequence"/>
</dbReference>
<dbReference type="Pfam" id="PF00226">
    <property type="entry name" value="DnaJ"/>
    <property type="match status" value="1"/>
</dbReference>
<evidence type="ECO:0000259" key="3">
    <source>
        <dbReference type="PROSITE" id="PS50076"/>
    </source>
</evidence>
<proteinExistence type="predicted"/>
<reference evidence="4 5" key="1">
    <citation type="submission" date="2024-02" db="EMBL/GenBank/DDBJ databases">
        <authorList>
            <person name="Chen Y."/>
            <person name="Shah S."/>
            <person name="Dougan E. K."/>
            <person name="Thang M."/>
            <person name="Chan C."/>
        </authorList>
    </citation>
    <scope>NUCLEOTIDE SEQUENCE [LARGE SCALE GENOMIC DNA]</scope>
</reference>
<dbReference type="SUPFAM" id="SSF46565">
    <property type="entry name" value="Chaperone J-domain"/>
    <property type="match status" value="1"/>
</dbReference>
<gene>
    <name evidence="4" type="ORF">CCMP2556_LOCUS32244</name>
</gene>
<evidence type="ECO:0000313" key="5">
    <source>
        <dbReference type="Proteomes" id="UP001642484"/>
    </source>
</evidence>
<feature type="region of interest" description="Disordered" evidence="1">
    <location>
        <begin position="141"/>
        <end position="191"/>
    </location>
</feature>
<evidence type="ECO:0000313" key="4">
    <source>
        <dbReference type="EMBL" id="CAK9065606.1"/>
    </source>
</evidence>
<dbReference type="SMART" id="SM00271">
    <property type="entry name" value="DnaJ"/>
    <property type="match status" value="1"/>
</dbReference>
<protein>
    <recommendedName>
        <fullName evidence="3">J domain-containing protein</fullName>
    </recommendedName>
</protein>
<organism evidence="4 5">
    <name type="scientific">Durusdinium trenchii</name>
    <dbReference type="NCBI Taxonomy" id="1381693"/>
    <lineage>
        <taxon>Eukaryota</taxon>
        <taxon>Sar</taxon>
        <taxon>Alveolata</taxon>
        <taxon>Dinophyceae</taxon>
        <taxon>Suessiales</taxon>
        <taxon>Symbiodiniaceae</taxon>
        <taxon>Durusdinium</taxon>
    </lineage>
</organism>